<organism evidence="2 3">
    <name type="scientific">Aquamicrobium zhengzhouense</name>
    <dbReference type="NCBI Taxonomy" id="2781738"/>
    <lineage>
        <taxon>Bacteria</taxon>
        <taxon>Pseudomonadati</taxon>
        <taxon>Pseudomonadota</taxon>
        <taxon>Alphaproteobacteria</taxon>
        <taxon>Hyphomicrobiales</taxon>
        <taxon>Phyllobacteriaceae</taxon>
        <taxon>Aquamicrobium</taxon>
    </lineage>
</organism>
<accession>A0ABS0SE62</accession>
<protein>
    <submittedName>
        <fullName evidence="2">Thiosulfate oxidation carrier complex protein SoxZ</fullName>
    </submittedName>
</protein>
<dbReference type="EMBL" id="JADGMQ010000009">
    <property type="protein sequence ID" value="MBI1621585.1"/>
    <property type="molecule type" value="Genomic_DNA"/>
</dbReference>
<dbReference type="Gene3D" id="2.60.40.10">
    <property type="entry name" value="Immunoglobulins"/>
    <property type="match status" value="1"/>
</dbReference>
<dbReference type="RefSeq" id="WP_198476995.1">
    <property type="nucleotide sequence ID" value="NZ_JADGMQ010000009.1"/>
</dbReference>
<dbReference type="Proteomes" id="UP000601789">
    <property type="component" value="Unassembled WGS sequence"/>
</dbReference>
<dbReference type="InterPro" id="IPR030995">
    <property type="entry name" value="SoxZ"/>
</dbReference>
<dbReference type="InterPro" id="IPR014756">
    <property type="entry name" value="Ig_E-set"/>
</dbReference>
<comment type="caution">
    <text evidence="2">The sequence shown here is derived from an EMBL/GenBank/DDBJ whole genome shotgun (WGS) entry which is preliminary data.</text>
</comment>
<name>A0ABS0SE62_9HYPH</name>
<dbReference type="InterPro" id="IPR013783">
    <property type="entry name" value="Ig-like_fold"/>
</dbReference>
<evidence type="ECO:0000259" key="1">
    <source>
        <dbReference type="Pfam" id="PF08770"/>
    </source>
</evidence>
<dbReference type="SUPFAM" id="SSF81296">
    <property type="entry name" value="E set domains"/>
    <property type="match status" value="1"/>
</dbReference>
<dbReference type="InterPro" id="IPR014880">
    <property type="entry name" value="SoxZ_dom"/>
</dbReference>
<dbReference type="NCBIfam" id="TIGR04490">
    <property type="entry name" value="SoxZ_true"/>
    <property type="match status" value="1"/>
</dbReference>
<feature type="domain" description="Sulphur oxidation protein SoxZ" evidence="1">
    <location>
        <begin position="13"/>
        <end position="100"/>
    </location>
</feature>
<evidence type="ECO:0000313" key="2">
    <source>
        <dbReference type="EMBL" id="MBI1621585.1"/>
    </source>
</evidence>
<sequence>MTSKPRVWISNREPQVGDVVTVRAMVSHAMETGFRKSPAGEIIPRNIINRFECSFDGQTIFAGDLDTAVSRNPFIEFKFKVPGAGQLQMAWSDDEGQRIDAALEIATS</sequence>
<evidence type="ECO:0000313" key="3">
    <source>
        <dbReference type="Proteomes" id="UP000601789"/>
    </source>
</evidence>
<dbReference type="Pfam" id="PF08770">
    <property type="entry name" value="SoxZ"/>
    <property type="match status" value="1"/>
</dbReference>
<proteinExistence type="predicted"/>
<keyword evidence="3" id="KW-1185">Reference proteome</keyword>
<gene>
    <name evidence="2" type="primary">soxZ</name>
    <name evidence="2" type="ORF">IOD40_13055</name>
</gene>
<reference evidence="2 3" key="1">
    <citation type="submission" date="2020-10" db="EMBL/GenBank/DDBJ databases">
        <title>Aquamicrobium zhengzhouensis sp. nov., a exopolysaccharide producing bacterium isolated from farmland soil.</title>
        <authorList>
            <person name="Wang X."/>
        </authorList>
    </citation>
    <scope>NUCLEOTIDE SEQUENCE [LARGE SCALE GENOMIC DNA]</scope>
    <source>
        <strain evidence="3">cd-1</strain>
    </source>
</reference>